<dbReference type="SMART" id="SM00743">
    <property type="entry name" value="Agenet"/>
    <property type="match status" value="8"/>
</dbReference>
<evidence type="ECO:0000313" key="2">
    <source>
        <dbReference type="EMBL" id="MCD7446839.1"/>
    </source>
</evidence>
<name>A0ABS8RJ50_DATST</name>
<feature type="domain" description="Agenet" evidence="1">
    <location>
        <begin position="245"/>
        <end position="301"/>
    </location>
</feature>
<gene>
    <name evidence="2" type="ORF">HAX54_017901</name>
</gene>
<dbReference type="Gene3D" id="2.30.30.140">
    <property type="match status" value="1"/>
</dbReference>
<organism evidence="2 3">
    <name type="scientific">Datura stramonium</name>
    <name type="common">Jimsonweed</name>
    <name type="synonym">Common thornapple</name>
    <dbReference type="NCBI Taxonomy" id="4076"/>
    <lineage>
        <taxon>Eukaryota</taxon>
        <taxon>Viridiplantae</taxon>
        <taxon>Streptophyta</taxon>
        <taxon>Embryophyta</taxon>
        <taxon>Tracheophyta</taxon>
        <taxon>Spermatophyta</taxon>
        <taxon>Magnoliopsida</taxon>
        <taxon>eudicotyledons</taxon>
        <taxon>Gunneridae</taxon>
        <taxon>Pentapetalae</taxon>
        <taxon>asterids</taxon>
        <taxon>lamiids</taxon>
        <taxon>Solanales</taxon>
        <taxon>Solanaceae</taxon>
        <taxon>Solanoideae</taxon>
        <taxon>Datureae</taxon>
        <taxon>Datura</taxon>
    </lineage>
</organism>
<protein>
    <recommendedName>
        <fullName evidence="1">Agenet domain-containing protein</fullName>
    </recommendedName>
</protein>
<dbReference type="InterPro" id="IPR008395">
    <property type="entry name" value="Agenet-like_dom"/>
</dbReference>
<feature type="domain" description="Agenet" evidence="1">
    <location>
        <begin position="8"/>
        <end position="79"/>
    </location>
</feature>
<evidence type="ECO:0000259" key="1">
    <source>
        <dbReference type="SMART" id="SM00743"/>
    </source>
</evidence>
<dbReference type="CDD" id="cd20406">
    <property type="entry name" value="Tudor_Agenet_AtDUF_rpt2_4"/>
    <property type="match status" value="3"/>
</dbReference>
<dbReference type="CDD" id="cd20405">
    <property type="entry name" value="Tudor_Agenet_AtDUF_rpt1_3"/>
    <property type="match status" value="3"/>
</dbReference>
<feature type="domain" description="Agenet" evidence="1">
    <location>
        <begin position="178"/>
        <end position="242"/>
    </location>
</feature>
<keyword evidence="3" id="KW-1185">Reference proteome</keyword>
<dbReference type="Proteomes" id="UP000823775">
    <property type="component" value="Unassembled WGS sequence"/>
</dbReference>
<dbReference type="InterPro" id="IPR014002">
    <property type="entry name" value="Agenet_dom_plant"/>
</dbReference>
<feature type="domain" description="Agenet" evidence="1">
    <location>
        <begin position="499"/>
        <end position="567"/>
    </location>
</feature>
<feature type="domain" description="Agenet" evidence="1">
    <location>
        <begin position="339"/>
        <end position="407"/>
    </location>
</feature>
<evidence type="ECO:0000313" key="3">
    <source>
        <dbReference type="Proteomes" id="UP000823775"/>
    </source>
</evidence>
<sequence length="632" mass="74126">MPLHTTPQCFNKGDAVEVLKTNPFTIWFPATVLRSTPCKKTRNGQIYVEFQTLSDKKPSGRRKEYVNAGDVRPAPPPELHRYFKVGDNVEVLYEEKGWKKGKVNDILENSLYLVSLNGVEEEIMEVEQWGLRVFRDWDDGSWVPPLEVQQMRQKNIQEVELKSRGVKLRIKYSRSRKQTFSEGMSVEVKRCYGSWHTAAIIKSVGYDKFLVEYQKLQSVNGSQFLKEEVDASCIRPCPPEIQSFHPFEHLDSVDAWFNDGWWEGHITEVLGGLKYVVRLMTTEEELVFEHSMLRPLQEWVKEKWITSRKLDMTRSSSDMTLKSKELKIRIKCSGRTLEPKFSKGMRVEVRSDEEGYHGSWYTAVIVDSICQHKFLVEYLTLRTEDESEPLKEKADPSDIRPWPPVIQRIDRFKMLEEVDAWYNDGWWVGLICKILDGQKYMVYFWTTNEELVFDHFTLRPHQEWIDGKWVIAFRKKSKIQVKSKLENLKGQNGGIASHTNFFVGAKVEVKSDEKGYQGSWYPATIVRLLRNGKYLLQYQTLENDDETDLLTEEADALFIRPSPPVIQQTYQFRPLDEVDTWYNGGWWAGQLSKVLKGSNYMVYFRTANEILEFQHSDLRPHQNLARWRMDWC</sequence>
<feature type="domain" description="Agenet" evidence="1">
    <location>
        <begin position="81"/>
        <end position="139"/>
    </location>
</feature>
<feature type="domain" description="Agenet" evidence="1">
    <location>
        <begin position="570"/>
        <end position="626"/>
    </location>
</feature>
<dbReference type="EMBL" id="JACEIK010000022">
    <property type="protein sequence ID" value="MCD7446839.1"/>
    <property type="molecule type" value="Genomic_DNA"/>
</dbReference>
<reference evidence="2 3" key="1">
    <citation type="journal article" date="2021" name="BMC Genomics">
        <title>Datura genome reveals duplications of psychoactive alkaloid biosynthetic genes and high mutation rate following tissue culture.</title>
        <authorList>
            <person name="Rajewski A."/>
            <person name="Carter-House D."/>
            <person name="Stajich J."/>
            <person name="Litt A."/>
        </authorList>
    </citation>
    <scope>NUCLEOTIDE SEQUENCE [LARGE SCALE GENOMIC DNA]</scope>
    <source>
        <strain evidence="2">AR-01</strain>
    </source>
</reference>
<feature type="domain" description="Agenet" evidence="1">
    <location>
        <begin position="410"/>
        <end position="466"/>
    </location>
</feature>
<dbReference type="PANTHER" id="PTHR31917:SF147">
    <property type="entry name" value="AGENET DOMAIN-CONTAINING PROTEIN"/>
    <property type="match status" value="1"/>
</dbReference>
<proteinExistence type="predicted"/>
<dbReference type="Pfam" id="PF05641">
    <property type="entry name" value="Agenet"/>
    <property type="match status" value="5"/>
</dbReference>
<dbReference type="PANTHER" id="PTHR31917">
    <property type="entry name" value="AGENET DOMAIN-CONTAINING PROTEIN-RELATED"/>
    <property type="match status" value="1"/>
</dbReference>
<accession>A0ABS8RJ50</accession>
<comment type="caution">
    <text evidence="2">The sequence shown here is derived from an EMBL/GenBank/DDBJ whole genome shotgun (WGS) entry which is preliminary data.</text>
</comment>